<feature type="region of interest" description="Disordered" evidence="1">
    <location>
        <begin position="183"/>
        <end position="223"/>
    </location>
</feature>
<proteinExistence type="predicted"/>
<evidence type="ECO:0000313" key="3">
    <source>
        <dbReference type="Proteomes" id="UP000634136"/>
    </source>
</evidence>
<accession>A0A834TDS9</accession>
<evidence type="ECO:0000256" key="1">
    <source>
        <dbReference type="SAM" id="MobiDB-lite"/>
    </source>
</evidence>
<comment type="caution">
    <text evidence="2">The sequence shown here is derived from an EMBL/GenBank/DDBJ whole genome shotgun (WGS) entry which is preliminary data.</text>
</comment>
<feature type="region of interest" description="Disordered" evidence="1">
    <location>
        <begin position="623"/>
        <end position="645"/>
    </location>
</feature>
<dbReference type="EMBL" id="JAAIUW010000008">
    <property type="protein sequence ID" value="KAF7820302.1"/>
    <property type="molecule type" value="Genomic_DNA"/>
</dbReference>
<feature type="compositionally biased region" description="Polar residues" evidence="1">
    <location>
        <begin position="1"/>
        <end position="13"/>
    </location>
</feature>
<feature type="compositionally biased region" description="Polar residues" evidence="1">
    <location>
        <begin position="25"/>
        <end position="38"/>
    </location>
</feature>
<name>A0A834TDS9_9FABA</name>
<feature type="compositionally biased region" description="Basic residues" evidence="1">
    <location>
        <begin position="195"/>
        <end position="210"/>
    </location>
</feature>
<dbReference type="PANTHER" id="PTHR32010">
    <property type="entry name" value="PHOTOSYSTEM II STABILITY/ASSEMBLY FACTOR HCF136, CHLOROPLASTIC"/>
    <property type="match status" value="1"/>
</dbReference>
<feature type="region of interest" description="Disordered" evidence="1">
    <location>
        <begin position="1"/>
        <end position="38"/>
    </location>
</feature>
<dbReference type="PANTHER" id="PTHR32010:SF18">
    <property type="entry name" value="DUF789 FAMILY PROTEIN"/>
    <property type="match status" value="1"/>
</dbReference>
<protein>
    <submittedName>
        <fullName evidence="2">Uncharacterized protein</fullName>
    </submittedName>
</protein>
<feature type="region of interest" description="Disordered" evidence="1">
    <location>
        <begin position="356"/>
        <end position="511"/>
    </location>
</feature>
<dbReference type="OrthoDB" id="1920576at2759"/>
<feature type="compositionally biased region" description="Polar residues" evidence="1">
    <location>
        <begin position="491"/>
        <end position="510"/>
    </location>
</feature>
<sequence>MHCTLQEISTESPKVSKPRKDSLSRKQQQPKNFTSSLKDCEESSLSRTNSDSRCSILAFLTFEPDGNWRIVALPVWCLNHINLASGVIMDGLQLVFPTPLNRAKIDHHKRLRGSLSDYVYPVKSFMGRSIAGSNVHRRCQNKIANRVSKLNEISGNSCSHQLICSNSSGLFPDSSAVVNSSDMFMSNSKDDKSVKKNPRKRAKKKGRQSKKQSSDSGSTEAEVLPEVYSPVSLTSEICGSNHVGDEDLLLSYTTGTKFSSSDRRLIKNDSERTEVDDRTNLTEALKSCTPYTDEMEMSEATTPIIQKSAGESAICNSQNQLQNKGPDIAVIFGETRDGQQIQACCYNEVHPKSLSNLKDSPVLDSVSGASNSDESTNDGTAGKQSDNANSRIGCSEPPSSISGDESTFNQSLLNSVGNDNDHTEGIRHSAPNCGSTTKRVKQKRTSQSSSVNKFGGIGNFHGRTGKENSHSVWQKVQKNTSDECNGDSKKVNPTLSQFDSTLKSPPSVNRNCKFVGANSLSKTEERKLLKNNASRKSKGKMDSDSKKGYCSYSKKGSHFNRSILNNSAKISVQLNDMSHISSQENSQEVFSSISGSHSSVCSAQVHLEDSELSKDVQHSISTVNNQNTEKQDGSLSMPCDHKNQSSVSEEQSPIHYHLSGHEVVQTDKEVSSVDYNVQNNSSGSILWKWIPIGKKDTGLAISGSDSSSQEYSEEPPQKDSTLESNAEPEVVSFSQSNVSLLAESETCMDQISSNFSCLDENENKSLGNQVAYTRTEQKDKHVVPSNLIHKCEYQDALDNYSCRIAQAANDACRVQQACESVHMATGGPIAEFEILLHKFSPFICQSSNSLGCLTCPQDHANGVSLCRHETPDLSLGSVWQWYEKHGSYGLEVRAQEYISKRLDAGYFPFRAYFVPSLSAVQLFKDHKCIHSSDNLHDYNISEACETSNMPEHSSASQHPIFSVLFPQPRNQNVSIPTPKSQMLHSEVSTSAKDYLSDPSINSECSGDLELLFEYFESEQPQQRQPLYEKVQELVSGNVPSQSQVFGDPAILDSVNFQDLHPRSWYSVAWYPIYRIPDGNFRAAFLTYHSLGHLAHRSIKSGSGVVDSCIVSPVVGLQSYNAQGECWFQPGQSAKTAEMLGLDPSILHKERLRTLEETASLMARATVNKGNLVCTNRQPDYEFFLSRRRW</sequence>
<feature type="compositionally biased region" description="Polar residues" evidence="1">
    <location>
        <begin position="367"/>
        <end position="418"/>
    </location>
</feature>
<dbReference type="Proteomes" id="UP000634136">
    <property type="component" value="Unassembled WGS sequence"/>
</dbReference>
<organism evidence="2 3">
    <name type="scientific">Senna tora</name>
    <dbReference type="NCBI Taxonomy" id="362788"/>
    <lineage>
        <taxon>Eukaryota</taxon>
        <taxon>Viridiplantae</taxon>
        <taxon>Streptophyta</taxon>
        <taxon>Embryophyta</taxon>
        <taxon>Tracheophyta</taxon>
        <taxon>Spermatophyta</taxon>
        <taxon>Magnoliopsida</taxon>
        <taxon>eudicotyledons</taxon>
        <taxon>Gunneridae</taxon>
        <taxon>Pentapetalae</taxon>
        <taxon>rosids</taxon>
        <taxon>fabids</taxon>
        <taxon>Fabales</taxon>
        <taxon>Fabaceae</taxon>
        <taxon>Caesalpinioideae</taxon>
        <taxon>Cassia clade</taxon>
        <taxon>Senna</taxon>
    </lineage>
</organism>
<feature type="region of interest" description="Disordered" evidence="1">
    <location>
        <begin position="700"/>
        <end position="727"/>
    </location>
</feature>
<dbReference type="Pfam" id="PF05623">
    <property type="entry name" value="DUF789"/>
    <property type="match status" value="1"/>
</dbReference>
<dbReference type="InterPro" id="IPR008507">
    <property type="entry name" value="DUF789"/>
</dbReference>
<evidence type="ECO:0000313" key="2">
    <source>
        <dbReference type="EMBL" id="KAF7820302.1"/>
    </source>
</evidence>
<feature type="region of interest" description="Disordered" evidence="1">
    <location>
        <begin position="527"/>
        <end position="548"/>
    </location>
</feature>
<keyword evidence="3" id="KW-1185">Reference proteome</keyword>
<reference evidence="2" key="1">
    <citation type="submission" date="2020-09" db="EMBL/GenBank/DDBJ databases">
        <title>Genome-Enabled Discovery of Anthraquinone Biosynthesis in Senna tora.</title>
        <authorList>
            <person name="Kang S.-H."/>
            <person name="Pandey R.P."/>
            <person name="Lee C.-M."/>
            <person name="Sim J.-S."/>
            <person name="Jeong J.-T."/>
            <person name="Choi B.-S."/>
            <person name="Jung M."/>
            <person name="Ginzburg D."/>
            <person name="Zhao K."/>
            <person name="Won S.Y."/>
            <person name="Oh T.-J."/>
            <person name="Yu Y."/>
            <person name="Kim N.-H."/>
            <person name="Lee O.R."/>
            <person name="Lee T.-H."/>
            <person name="Bashyal P."/>
            <person name="Kim T.-S."/>
            <person name="Lee W.-H."/>
            <person name="Kawkins C."/>
            <person name="Kim C.-K."/>
            <person name="Kim J.S."/>
            <person name="Ahn B.O."/>
            <person name="Rhee S.Y."/>
            <person name="Sohng J.K."/>
        </authorList>
    </citation>
    <scope>NUCLEOTIDE SEQUENCE</scope>
    <source>
        <tissue evidence="2">Leaf</tissue>
    </source>
</reference>
<gene>
    <name evidence="2" type="ORF">G2W53_025757</name>
</gene>
<dbReference type="AlphaFoldDB" id="A0A834TDS9"/>
<feature type="compositionally biased region" description="Polar residues" evidence="1">
    <location>
        <begin position="470"/>
        <end position="483"/>
    </location>
</feature>